<comment type="caution">
    <text evidence="3">The sequence shown here is derived from an EMBL/GenBank/DDBJ whole genome shotgun (WGS) entry which is preliminary data.</text>
</comment>
<dbReference type="Pfam" id="PF01738">
    <property type="entry name" value="DLH"/>
    <property type="match status" value="1"/>
</dbReference>
<dbReference type="PANTHER" id="PTHR17630">
    <property type="entry name" value="DIENELACTONE HYDROLASE"/>
    <property type="match status" value="1"/>
</dbReference>
<dbReference type="InterPro" id="IPR002925">
    <property type="entry name" value="Dienelactn_hydro"/>
</dbReference>
<evidence type="ECO:0000259" key="2">
    <source>
        <dbReference type="Pfam" id="PF01738"/>
    </source>
</evidence>
<gene>
    <name evidence="3" type="ORF">H2201_001987</name>
</gene>
<dbReference type="PANTHER" id="PTHR17630:SF80">
    <property type="entry name" value="DIENELACTONE HYDROLASE DOMAIN-CONTAINING PROTEIN"/>
    <property type="match status" value="1"/>
</dbReference>
<evidence type="ECO:0000313" key="3">
    <source>
        <dbReference type="EMBL" id="KAJ9667801.1"/>
    </source>
</evidence>
<dbReference type="InterPro" id="IPR029058">
    <property type="entry name" value="AB_hydrolase_fold"/>
</dbReference>
<sequence length="324" mass="34622">MADDEVATKAPESDAAQQSVFPGDTPAQEGPSMGEHCVTDRPTLAGEKPTGEMTKLGDVDVYITKPSDYPHSPSKLLLFLTGGTGIHSTNNQLQADKYAAEGFLVVMPDQFAGDPAPNSAAELPSPDQNTSWIETVKLRAAETAKSFVIDMWLARHTPEKVLPLLHAVLSSAKDEFADAVANGGGVYAVGYCFGAKYVLMLAGEHTDTMIGGQPKPEDEEAGMVKQGPLIKAGAIAHGTMITKDDVMAVKAPVCMVCVENDSLFPDEVREAGKEALEKAGVEHEIEVYPGVPHGFAVLGDYEDEKIRDAQKRAFGQMLGWLQAH</sequence>
<feature type="region of interest" description="Disordered" evidence="1">
    <location>
        <begin position="1"/>
        <end position="52"/>
    </location>
</feature>
<dbReference type="Proteomes" id="UP001172684">
    <property type="component" value="Unassembled WGS sequence"/>
</dbReference>
<dbReference type="Gene3D" id="3.40.50.1820">
    <property type="entry name" value="alpha/beta hydrolase"/>
    <property type="match status" value="1"/>
</dbReference>
<dbReference type="SUPFAM" id="SSF53474">
    <property type="entry name" value="alpha/beta-Hydrolases"/>
    <property type="match status" value="1"/>
</dbReference>
<accession>A0ABQ9NZK6</accession>
<evidence type="ECO:0000313" key="4">
    <source>
        <dbReference type="Proteomes" id="UP001172684"/>
    </source>
</evidence>
<name>A0ABQ9NZK6_9PEZI</name>
<evidence type="ECO:0000256" key="1">
    <source>
        <dbReference type="SAM" id="MobiDB-lite"/>
    </source>
</evidence>
<protein>
    <recommendedName>
        <fullName evidence="2">Dienelactone hydrolase domain-containing protein</fullName>
    </recommendedName>
</protein>
<feature type="domain" description="Dienelactone hydrolase" evidence="2">
    <location>
        <begin position="61"/>
        <end position="323"/>
    </location>
</feature>
<keyword evidence="4" id="KW-1185">Reference proteome</keyword>
<reference evidence="3" key="1">
    <citation type="submission" date="2022-10" db="EMBL/GenBank/DDBJ databases">
        <title>Culturing micro-colonial fungi from biological soil crusts in the Mojave desert and describing Neophaeococcomyces mojavensis, and introducing the new genera and species Taxawa tesnikishii.</title>
        <authorList>
            <person name="Kurbessoian T."/>
            <person name="Stajich J.E."/>
        </authorList>
    </citation>
    <scope>NUCLEOTIDE SEQUENCE</scope>
    <source>
        <strain evidence="3">TK_1</strain>
    </source>
</reference>
<organism evidence="3 4">
    <name type="scientific">Coniosporium apollinis</name>
    <dbReference type="NCBI Taxonomy" id="61459"/>
    <lineage>
        <taxon>Eukaryota</taxon>
        <taxon>Fungi</taxon>
        <taxon>Dikarya</taxon>
        <taxon>Ascomycota</taxon>
        <taxon>Pezizomycotina</taxon>
        <taxon>Dothideomycetes</taxon>
        <taxon>Dothideomycetes incertae sedis</taxon>
        <taxon>Coniosporium</taxon>
    </lineage>
</organism>
<proteinExistence type="predicted"/>
<dbReference type="EMBL" id="JAPDRL010000010">
    <property type="protein sequence ID" value="KAJ9667801.1"/>
    <property type="molecule type" value="Genomic_DNA"/>
</dbReference>